<dbReference type="Pfam" id="PF00989">
    <property type="entry name" value="PAS"/>
    <property type="match status" value="1"/>
</dbReference>
<evidence type="ECO:0000256" key="1">
    <source>
        <dbReference type="ARBA" id="ARBA00000085"/>
    </source>
</evidence>
<dbReference type="InterPro" id="IPR001789">
    <property type="entry name" value="Sig_transdc_resp-reg_receiver"/>
</dbReference>
<dbReference type="SUPFAM" id="SSF52172">
    <property type="entry name" value="CheY-like"/>
    <property type="match status" value="1"/>
</dbReference>
<dbReference type="InterPro" id="IPR011102">
    <property type="entry name" value="Sig_transdc_His_kinase_HWE"/>
</dbReference>
<evidence type="ECO:0000256" key="5">
    <source>
        <dbReference type="ARBA" id="ARBA00022606"/>
    </source>
</evidence>
<keyword evidence="13" id="KW-0157">Chromophore</keyword>
<feature type="domain" description="PAC" evidence="20">
    <location>
        <begin position="92"/>
        <end position="144"/>
    </location>
</feature>
<dbReference type="PROSITE" id="PS50113">
    <property type="entry name" value="PAC"/>
    <property type="match status" value="1"/>
</dbReference>
<dbReference type="PROSITE" id="PS50110">
    <property type="entry name" value="RESPONSE_REGULATORY"/>
    <property type="match status" value="1"/>
</dbReference>
<feature type="modified residue" description="4-aspartylphosphate" evidence="16">
    <location>
        <position position="413"/>
    </location>
</feature>
<proteinExistence type="predicted"/>
<dbReference type="CDD" id="cd00130">
    <property type="entry name" value="PAS"/>
    <property type="match status" value="1"/>
</dbReference>
<evidence type="ECO:0000313" key="22">
    <source>
        <dbReference type="Proteomes" id="UP000283587"/>
    </source>
</evidence>
<keyword evidence="7" id="KW-0288">FMN</keyword>
<accession>A0A419AC46</accession>
<keyword evidence="22" id="KW-1185">Reference proteome</keyword>
<evidence type="ECO:0000256" key="10">
    <source>
        <dbReference type="ARBA" id="ARBA00022741"/>
    </source>
</evidence>
<dbReference type="EMBL" id="QZEW01000004">
    <property type="protein sequence ID" value="RJL21540.1"/>
    <property type="molecule type" value="Genomic_DNA"/>
</dbReference>
<dbReference type="EC" id="2.7.13.3" evidence="2"/>
<keyword evidence="14" id="KW-0843">Virulence</keyword>
<comment type="catalytic activity">
    <reaction evidence="1">
        <text>ATP + protein L-histidine = ADP + protein N-phospho-L-histidine.</text>
        <dbReference type="EC" id="2.7.13.3"/>
    </reaction>
</comment>
<dbReference type="SMART" id="SM00911">
    <property type="entry name" value="HWE_HK"/>
    <property type="match status" value="1"/>
</dbReference>
<dbReference type="InterPro" id="IPR000700">
    <property type="entry name" value="PAS-assoc_C"/>
</dbReference>
<dbReference type="GO" id="GO:0009881">
    <property type="term" value="F:photoreceptor activity"/>
    <property type="evidence" value="ECO:0007669"/>
    <property type="project" value="UniProtKB-KW"/>
</dbReference>
<dbReference type="InterPro" id="IPR035965">
    <property type="entry name" value="PAS-like_dom_sf"/>
</dbReference>
<keyword evidence="5" id="KW-0716">Sensory transduction</keyword>
<reference evidence="22" key="1">
    <citation type="submission" date="2018-09" db="EMBL/GenBank/DDBJ databases">
        <title>Paracoccus onubensis nov. sp. a moderate halophilic bacterium isolated from Gruta de las Maravillas (Aracena, Spain).</title>
        <authorList>
            <person name="Jurado V."/>
            <person name="Gutierrez-Patricio S."/>
            <person name="Gonzalez-Pimentel J.L."/>
            <person name="Miller A.Z."/>
            <person name="Laiz L."/>
            <person name="Saiz-Jimenez C."/>
        </authorList>
    </citation>
    <scope>NUCLEOTIDE SEQUENCE [LARGE SCALE GENOMIC DNA]</scope>
    <source>
        <strain evidence="22">DSM 26381</strain>
    </source>
</reference>
<dbReference type="PANTHER" id="PTHR41523:SF8">
    <property type="entry name" value="ETHYLENE RESPONSE SENSOR PROTEIN"/>
    <property type="match status" value="1"/>
</dbReference>
<dbReference type="GO" id="GO:0006355">
    <property type="term" value="P:regulation of DNA-templated transcription"/>
    <property type="evidence" value="ECO:0007669"/>
    <property type="project" value="InterPro"/>
</dbReference>
<dbReference type="SMART" id="SM00448">
    <property type="entry name" value="REC"/>
    <property type="match status" value="1"/>
</dbReference>
<organism evidence="21 22">
    <name type="scientific">Paracoccus siganidrum</name>
    <dbReference type="NCBI Taxonomy" id="1276757"/>
    <lineage>
        <taxon>Bacteria</taxon>
        <taxon>Pseudomonadati</taxon>
        <taxon>Pseudomonadota</taxon>
        <taxon>Alphaproteobacteria</taxon>
        <taxon>Rhodobacterales</taxon>
        <taxon>Paracoccaceae</taxon>
        <taxon>Paracoccus</taxon>
    </lineage>
</organism>
<dbReference type="Pfam" id="PF00072">
    <property type="entry name" value="Response_reg"/>
    <property type="match status" value="1"/>
</dbReference>
<dbReference type="GO" id="GO:0005524">
    <property type="term" value="F:ATP binding"/>
    <property type="evidence" value="ECO:0007669"/>
    <property type="project" value="UniProtKB-KW"/>
</dbReference>
<feature type="region of interest" description="Disordered" evidence="17">
    <location>
        <begin position="333"/>
        <end position="355"/>
    </location>
</feature>
<evidence type="ECO:0000256" key="16">
    <source>
        <dbReference type="PROSITE-ProRule" id="PRU00169"/>
    </source>
</evidence>
<gene>
    <name evidence="21" type="ORF">D3P05_01335</name>
</gene>
<dbReference type="Proteomes" id="UP000283587">
    <property type="component" value="Unassembled WGS sequence"/>
</dbReference>
<dbReference type="InterPro" id="IPR000014">
    <property type="entry name" value="PAS"/>
</dbReference>
<dbReference type="InterPro" id="IPR036890">
    <property type="entry name" value="HATPase_C_sf"/>
</dbReference>
<dbReference type="Pfam" id="PF07536">
    <property type="entry name" value="HWE_HK"/>
    <property type="match status" value="1"/>
</dbReference>
<comment type="caution">
    <text evidence="21">The sequence shown here is derived from an EMBL/GenBank/DDBJ whole genome shotgun (WGS) entry which is preliminary data.</text>
</comment>
<protein>
    <recommendedName>
        <fullName evidence="2">histidine kinase</fullName>
        <ecNumber evidence="2">2.7.13.3</ecNumber>
    </recommendedName>
</protein>
<dbReference type="SUPFAM" id="SSF55785">
    <property type="entry name" value="PYP-like sensor domain (PAS domain)"/>
    <property type="match status" value="1"/>
</dbReference>
<dbReference type="InterPro" id="IPR001610">
    <property type="entry name" value="PAC"/>
</dbReference>
<dbReference type="GO" id="GO:0004673">
    <property type="term" value="F:protein histidine kinase activity"/>
    <property type="evidence" value="ECO:0007669"/>
    <property type="project" value="UniProtKB-EC"/>
</dbReference>
<evidence type="ECO:0000256" key="8">
    <source>
        <dbReference type="ARBA" id="ARBA00022679"/>
    </source>
</evidence>
<keyword evidence="11" id="KW-0418">Kinase</keyword>
<dbReference type="PANTHER" id="PTHR41523">
    <property type="entry name" value="TWO-COMPONENT SYSTEM SENSOR PROTEIN"/>
    <property type="match status" value="1"/>
</dbReference>
<dbReference type="InterPro" id="IPR011006">
    <property type="entry name" value="CheY-like_superfamily"/>
</dbReference>
<dbReference type="SMART" id="SM00086">
    <property type="entry name" value="PAC"/>
    <property type="match status" value="1"/>
</dbReference>
<evidence type="ECO:0000256" key="12">
    <source>
        <dbReference type="ARBA" id="ARBA00022840"/>
    </source>
</evidence>
<dbReference type="AlphaFoldDB" id="A0A419AC46"/>
<evidence type="ECO:0000256" key="3">
    <source>
        <dbReference type="ARBA" id="ARBA00022543"/>
    </source>
</evidence>
<evidence type="ECO:0000256" key="14">
    <source>
        <dbReference type="ARBA" id="ARBA00023026"/>
    </source>
</evidence>
<keyword evidence="8" id="KW-0808">Transferase</keyword>
<evidence type="ECO:0000256" key="2">
    <source>
        <dbReference type="ARBA" id="ARBA00012438"/>
    </source>
</evidence>
<evidence type="ECO:0000256" key="7">
    <source>
        <dbReference type="ARBA" id="ARBA00022643"/>
    </source>
</evidence>
<evidence type="ECO:0000256" key="11">
    <source>
        <dbReference type="ARBA" id="ARBA00022777"/>
    </source>
</evidence>
<sequence length="482" mass="52559">MNDTREGGMPSEHLDEQAELERLAAIVSSSDDAIISKNLSGIILSWNKGAEKIFGYSEAEMVGQSILCIIPPELQQEEEHILGLLRNGQRVDHFETQRLTRDGRRLHVSLTVSPLRNRLGNIVGASKIARDITERKRAEELQSLLIAELNHRVKNTLAVVQSIATQTLAGAPDPEAFVGAFRERLRALAQAHDLLVREDLAGVNLRDLLEEELALRGGERDRCAFHGPDLLIEGDLATHMCLVIHELATNARKYGSLSQTHGRLRVDWRTEACDAGQRLALTWTETGICIQQTPGREGFGTSLLRRVADANGGQSLIEQAGTERRVRLELLLNNPRQPKASSGKSAGKDRGAARDAADLRDRQVLVVDDEVVVAMDIAAALEAAGSSIVGPAYNIDQALQKIGAQHIDLAIVDANLKGRSAQPVVEALAQRRIPFILATGYGPESLPAGWSGSSYIAKPFTIESLVQALGELERREKLSALQ</sequence>
<keyword evidence="12" id="KW-0067">ATP-binding</keyword>
<dbReference type="Gene3D" id="3.30.450.20">
    <property type="entry name" value="PAS domain"/>
    <property type="match status" value="1"/>
</dbReference>
<feature type="domain" description="Response regulatory" evidence="18">
    <location>
        <begin position="363"/>
        <end position="473"/>
    </location>
</feature>
<keyword evidence="3" id="KW-0600">Photoreceptor protein</keyword>
<evidence type="ECO:0000259" key="20">
    <source>
        <dbReference type="PROSITE" id="PS50113"/>
    </source>
</evidence>
<feature type="domain" description="PAS" evidence="19">
    <location>
        <begin position="19"/>
        <end position="73"/>
    </location>
</feature>
<dbReference type="Gene3D" id="3.40.50.2300">
    <property type="match status" value="1"/>
</dbReference>
<evidence type="ECO:0000256" key="6">
    <source>
        <dbReference type="ARBA" id="ARBA00022630"/>
    </source>
</evidence>
<evidence type="ECO:0000259" key="18">
    <source>
        <dbReference type="PROSITE" id="PS50110"/>
    </source>
</evidence>
<dbReference type="InterPro" id="IPR013767">
    <property type="entry name" value="PAS_fold"/>
</dbReference>
<dbReference type="OrthoDB" id="9816309at2"/>
<evidence type="ECO:0000313" key="21">
    <source>
        <dbReference type="EMBL" id="RJL21540.1"/>
    </source>
</evidence>
<evidence type="ECO:0000256" key="15">
    <source>
        <dbReference type="ARBA" id="ARBA00023170"/>
    </source>
</evidence>
<evidence type="ECO:0000256" key="13">
    <source>
        <dbReference type="ARBA" id="ARBA00022991"/>
    </source>
</evidence>
<keyword evidence="4 16" id="KW-0597">Phosphoprotein</keyword>
<keyword evidence="9" id="KW-0677">Repeat</keyword>
<dbReference type="SMART" id="SM00091">
    <property type="entry name" value="PAS"/>
    <property type="match status" value="1"/>
</dbReference>
<dbReference type="NCBIfam" id="TIGR00229">
    <property type="entry name" value="sensory_box"/>
    <property type="match status" value="1"/>
</dbReference>
<evidence type="ECO:0000256" key="4">
    <source>
        <dbReference type="ARBA" id="ARBA00022553"/>
    </source>
</evidence>
<dbReference type="SUPFAM" id="SSF55874">
    <property type="entry name" value="ATPase domain of HSP90 chaperone/DNA topoisomerase II/histidine kinase"/>
    <property type="match status" value="1"/>
</dbReference>
<feature type="compositionally biased region" description="Basic and acidic residues" evidence="17">
    <location>
        <begin position="346"/>
        <end position="355"/>
    </location>
</feature>
<dbReference type="GO" id="GO:0000160">
    <property type="term" value="P:phosphorelay signal transduction system"/>
    <property type="evidence" value="ECO:0007669"/>
    <property type="project" value="InterPro"/>
</dbReference>
<keyword evidence="15" id="KW-0675">Receptor</keyword>
<evidence type="ECO:0000256" key="9">
    <source>
        <dbReference type="ARBA" id="ARBA00022737"/>
    </source>
</evidence>
<evidence type="ECO:0000259" key="19">
    <source>
        <dbReference type="PROSITE" id="PS50112"/>
    </source>
</evidence>
<evidence type="ECO:0000256" key="17">
    <source>
        <dbReference type="SAM" id="MobiDB-lite"/>
    </source>
</evidence>
<dbReference type="Gene3D" id="3.30.565.10">
    <property type="entry name" value="Histidine kinase-like ATPase, C-terminal domain"/>
    <property type="match status" value="1"/>
</dbReference>
<keyword evidence="10" id="KW-0547">Nucleotide-binding</keyword>
<dbReference type="PROSITE" id="PS50112">
    <property type="entry name" value="PAS"/>
    <property type="match status" value="1"/>
</dbReference>
<keyword evidence="6" id="KW-0285">Flavoprotein</keyword>
<name>A0A419AC46_9RHOB</name>